<dbReference type="Proteomes" id="UP000694559">
    <property type="component" value="Unplaced"/>
</dbReference>
<organism evidence="2 3">
    <name type="scientific">Naja naja</name>
    <name type="common">Indian cobra</name>
    <dbReference type="NCBI Taxonomy" id="35670"/>
    <lineage>
        <taxon>Eukaryota</taxon>
        <taxon>Metazoa</taxon>
        <taxon>Chordata</taxon>
        <taxon>Craniata</taxon>
        <taxon>Vertebrata</taxon>
        <taxon>Euteleostomi</taxon>
        <taxon>Lepidosauria</taxon>
        <taxon>Squamata</taxon>
        <taxon>Bifurcata</taxon>
        <taxon>Unidentata</taxon>
        <taxon>Episquamata</taxon>
        <taxon>Toxicofera</taxon>
        <taxon>Serpentes</taxon>
        <taxon>Colubroidea</taxon>
        <taxon>Elapidae</taxon>
        <taxon>Elapinae</taxon>
        <taxon>Naja</taxon>
    </lineage>
</organism>
<evidence type="ECO:0000313" key="3">
    <source>
        <dbReference type="Proteomes" id="UP000694559"/>
    </source>
</evidence>
<dbReference type="GO" id="GO:0055070">
    <property type="term" value="P:copper ion homeostasis"/>
    <property type="evidence" value="ECO:0007669"/>
    <property type="project" value="InterPro"/>
</dbReference>
<dbReference type="PANTHER" id="PTHR21199">
    <property type="entry name" value="COMM DOMAIN-CONTAINING PROTEIN 1"/>
    <property type="match status" value="1"/>
</dbReference>
<dbReference type="PANTHER" id="PTHR21199:SF1">
    <property type="entry name" value="COMM DOMAIN-CONTAINING PROTEIN 1"/>
    <property type="match status" value="1"/>
</dbReference>
<evidence type="ECO:0000313" key="2">
    <source>
        <dbReference type="Ensembl" id="ENSNNAP00000024797.1"/>
    </source>
</evidence>
<reference evidence="2" key="1">
    <citation type="submission" date="2025-08" db="UniProtKB">
        <authorList>
            <consortium name="Ensembl"/>
        </authorList>
    </citation>
    <scope>IDENTIFICATION</scope>
</reference>
<keyword evidence="3" id="KW-1185">Reference proteome</keyword>
<dbReference type="GO" id="GO:1902306">
    <property type="term" value="P:negative regulation of sodium ion transmembrane transport"/>
    <property type="evidence" value="ECO:0007669"/>
    <property type="project" value="TreeGrafter"/>
</dbReference>
<accession>A0A8C7E5C7</accession>
<protein>
    <recommendedName>
        <fullName evidence="1">COMMD1 N-terminal domain-containing protein</fullName>
    </recommendedName>
</protein>
<dbReference type="GO" id="GO:2000009">
    <property type="term" value="P:negative regulation of protein localization to cell surface"/>
    <property type="evidence" value="ECO:0007669"/>
    <property type="project" value="TreeGrafter"/>
</dbReference>
<name>A0A8C7E5C7_NAJNA</name>
<feature type="domain" description="COMMD1 N-terminal" evidence="1">
    <location>
        <begin position="11"/>
        <end position="82"/>
    </location>
</feature>
<dbReference type="InterPro" id="IPR037351">
    <property type="entry name" value="Murr1"/>
</dbReference>
<dbReference type="GO" id="GO:0032434">
    <property type="term" value="P:regulation of proteasomal ubiquitin-dependent protein catabolic process"/>
    <property type="evidence" value="ECO:0007669"/>
    <property type="project" value="TreeGrafter"/>
</dbReference>
<dbReference type="Ensembl" id="ENSNNAT00000025998.1">
    <property type="protein sequence ID" value="ENSNNAP00000024797.1"/>
    <property type="gene ID" value="ENSNNAG00000016264.1"/>
</dbReference>
<reference evidence="2" key="2">
    <citation type="submission" date="2025-09" db="UniProtKB">
        <authorList>
            <consortium name="Ensembl"/>
        </authorList>
    </citation>
    <scope>IDENTIFICATION</scope>
</reference>
<dbReference type="GeneTree" id="ENSGT00390000012029"/>
<evidence type="ECO:0000259" key="1">
    <source>
        <dbReference type="Pfam" id="PF17221"/>
    </source>
</evidence>
<dbReference type="OrthoDB" id="10251426at2759"/>
<dbReference type="GO" id="GO:0005768">
    <property type="term" value="C:endosome"/>
    <property type="evidence" value="ECO:0007669"/>
    <property type="project" value="TreeGrafter"/>
</dbReference>
<dbReference type="AlphaFoldDB" id="A0A8C7E5C7"/>
<proteinExistence type="predicted"/>
<sequence>MAASVEHPLPEPAKPLLGLLNGIAQATFYGNTEITEELLREQIYPETASQEFGVLLTKMKGIFKSIASAYMDSNQLEIFHFCSTKPSYRHYNKRWSF</sequence>
<dbReference type="InterPro" id="IPR033776">
    <property type="entry name" value="COMMD1_N"/>
</dbReference>
<dbReference type="GO" id="GO:0031398">
    <property type="term" value="P:positive regulation of protein ubiquitination"/>
    <property type="evidence" value="ECO:0007669"/>
    <property type="project" value="TreeGrafter"/>
</dbReference>
<dbReference type="Pfam" id="PF17221">
    <property type="entry name" value="COMMD1_N"/>
    <property type="match status" value="1"/>
</dbReference>